<protein>
    <submittedName>
        <fullName evidence="1">Uncharacterized protein</fullName>
    </submittedName>
</protein>
<keyword evidence="2" id="KW-1185">Reference proteome</keyword>
<evidence type="ECO:0000313" key="2">
    <source>
        <dbReference type="Proteomes" id="UP000199433"/>
    </source>
</evidence>
<evidence type="ECO:0000313" key="1">
    <source>
        <dbReference type="EMBL" id="SDK33296.1"/>
    </source>
</evidence>
<dbReference type="Proteomes" id="UP000199433">
    <property type="component" value="Unassembled WGS sequence"/>
</dbReference>
<dbReference type="EMBL" id="FNFK01000024">
    <property type="protein sequence ID" value="SDK33296.1"/>
    <property type="molecule type" value="Genomic_DNA"/>
</dbReference>
<name>A0A1G9B131_9LACT</name>
<sequence length="41" mass="4667">MIRIISENGCQLEIPDEDDHEVAWELLRGNQTVPVNGMTDQ</sequence>
<dbReference type="AlphaFoldDB" id="A0A1G9B131"/>
<accession>A0A1G9B131</accession>
<reference evidence="2" key="1">
    <citation type="submission" date="2016-10" db="EMBL/GenBank/DDBJ databases">
        <authorList>
            <person name="Varghese N."/>
            <person name="Submissions S."/>
        </authorList>
    </citation>
    <scope>NUCLEOTIDE SEQUENCE [LARGE SCALE GENOMIC DNA]</scope>
    <source>
        <strain evidence="2">DSM 19181</strain>
    </source>
</reference>
<dbReference type="STRING" id="426701.SAMN04488098_10246"/>
<organism evidence="1 2">
    <name type="scientific">Alkalibacterium thalassium</name>
    <dbReference type="NCBI Taxonomy" id="426701"/>
    <lineage>
        <taxon>Bacteria</taxon>
        <taxon>Bacillati</taxon>
        <taxon>Bacillota</taxon>
        <taxon>Bacilli</taxon>
        <taxon>Lactobacillales</taxon>
        <taxon>Carnobacteriaceae</taxon>
        <taxon>Alkalibacterium</taxon>
    </lineage>
</organism>
<gene>
    <name evidence="1" type="ORF">SAMN04488098_10246</name>
</gene>
<proteinExistence type="predicted"/>